<protein>
    <submittedName>
        <fullName evidence="2">Uncharacterized protein</fullName>
    </submittedName>
</protein>
<sequence length="132" mass="14375">MAQRGGTYMASAGPGIAAPPRPNPPPEPTAPSTATRTVIARGGTKGKDEEQEQEQWELVPRPKTEADETGSTDSWSPAHRLSSRFGVLLGWGRWDFTLFSYLAFHRSQAAIYISLLPYSCITAYGQPTVLPL</sequence>
<feature type="compositionally biased region" description="Pro residues" evidence="1">
    <location>
        <begin position="17"/>
        <end position="29"/>
    </location>
</feature>
<gene>
    <name evidence="2" type="ORF">DL762_006106</name>
</gene>
<accession>A0ABY0H613</accession>
<dbReference type="EMBL" id="QJNS01000187">
    <property type="protein sequence ID" value="RYO83463.1"/>
    <property type="molecule type" value="Genomic_DNA"/>
</dbReference>
<organism evidence="2 3">
    <name type="scientific">Monosporascus cannonballus</name>
    <dbReference type="NCBI Taxonomy" id="155416"/>
    <lineage>
        <taxon>Eukaryota</taxon>
        <taxon>Fungi</taxon>
        <taxon>Dikarya</taxon>
        <taxon>Ascomycota</taxon>
        <taxon>Pezizomycotina</taxon>
        <taxon>Sordariomycetes</taxon>
        <taxon>Xylariomycetidae</taxon>
        <taxon>Xylariales</taxon>
        <taxon>Xylariales incertae sedis</taxon>
        <taxon>Monosporascus</taxon>
    </lineage>
</organism>
<reference evidence="2 3" key="1">
    <citation type="submission" date="2018-06" db="EMBL/GenBank/DDBJ databases">
        <title>Complete Genomes of Monosporascus.</title>
        <authorList>
            <person name="Robinson A.J."/>
            <person name="Natvig D.O."/>
        </authorList>
    </citation>
    <scope>NUCLEOTIDE SEQUENCE [LARGE SCALE GENOMIC DNA]</scope>
    <source>
        <strain evidence="2 3">CBS 609.92</strain>
    </source>
</reference>
<proteinExistence type="predicted"/>
<keyword evidence="3" id="KW-1185">Reference proteome</keyword>
<evidence type="ECO:0000256" key="1">
    <source>
        <dbReference type="SAM" id="MobiDB-lite"/>
    </source>
</evidence>
<comment type="caution">
    <text evidence="2">The sequence shown here is derived from an EMBL/GenBank/DDBJ whole genome shotgun (WGS) entry which is preliminary data.</text>
</comment>
<name>A0ABY0H613_9PEZI</name>
<evidence type="ECO:0000313" key="2">
    <source>
        <dbReference type="EMBL" id="RYO83463.1"/>
    </source>
</evidence>
<evidence type="ECO:0000313" key="3">
    <source>
        <dbReference type="Proteomes" id="UP000294003"/>
    </source>
</evidence>
<dbReference type="Proteomes" id="UP000294003">
    <property type="component" value="Unassembled WGS sequence"/>
</dbReference>
<feature type="region of interest" description="Disordered" evidence="1">
    <location>
        <begin position="1"/>
        <end position="78"/>
    </location>
</feature>